<reference evidence="4" key="1">
    <citation type="journal article" date="2021" name="PeerJ">
        <title>Extensive microbial diversity within the chicken gut microbiome revealed by metagenomics and culture.</title>
        <authorList>
            <person name="Gilroy R."/>
            <person name="Ravi A."/>
            <person name="Getino M."/>
            <person name="Pursley I."/>
            <person name="Horton D.L."/>
            <person name="Alikhan N.F."/>
            <person name="Baker D."/>
            <person name="Gharbi K."/>
            <person name="Hall N."/>
            <person name="Watson M."/>
            <person name="Adriaenssens E.M."/>
            <person name="Foster-Nyarko E."/>
            <person name="Jarju S."/>
            <person name="Secka A."/>
            <person name="Antonio M."/>
            <person name="Oren A."/>
            <person name="Chaudhuri R.R."/>
            <person name="La Ragione R."/>
            <person name="Hildebrand F."/>
            <person name="Pallen M.J."/>
        </authorList>
    </citation>
    <scope>NUCLEOTIDE SEQUENCE</scope>
    <source>
        <strain evidence="4">Gambia16-930</strain>
    </source>
</reference>
<dbReference type="Proteomes" id="UP000824267">
    <property type="component" value="Unassembled WGS sequence"/>
</dbReference>
<dbReference type="Gene3D" id="3.10.310.10">
    <property type="entry name" value="Diaminopimelate Epimerase, Chain A, domain 1"/>
    <property type="match status" value="2"/>
</dbReference>
<gene>
    <name evidence="4" type="ORF">IAC47_07120</name>
</gene>
<organism evidence="4 5">
    <name type="scientific">Candidatus Onthomorpha intestinigallinarum</name>
    <dbReference type="NCBI Taxonomy" id="2840880"/>
    <lineage>
        <taxon>Bacteria</taxon>
        <taxon>Pseudomonadati</taxon>
        <taxon>Bacteroidota</taxon>
        <taxon>Bacteroidia</taxon>
        <taxon>Bacteroidales</taxon>
        <taxon>Candidatus Onthomorpha</taxon>
    </lineage>
</organism>
<dbReference type="SUPFAM" id="SSF54506">
    <property type="entry name" value="Diaminopimelate epimerase-like"/>
    <property type="match status" value="1"/>
</dbReference>
<dbReference type="Pfam" id="PF02567">
    <property type="entry name" value="PhzC-PhzF"/>
    <property type="match status" value="1"/>
</dbReference>
<protein>
    <submittedName>
        <fullName evidence="4">PhzF family phenazine biosynthesis protein</fullName>
    </submittedName>
</protein>
<evidence type="ECO:0000313" key="4">
    <source>
        <dbReference type="EMBL" id="HIW88021.1"/>
    </source>
</evidence>
<evidence type="ECO:0000256" key="3">
    <source>
        <dbReference type="PIRSR" id="PIRSR016184-1"/>
    </source>
</evidence>
<proteinExistence type="inferred from homology"/>
<keyword evidence="2" id="KW-0413">Isomerase</keyword>
<dbReference type="InterPro" id="IPR003719">
    <property type="entry name" value="Phenazine_PhzF-like"/>
</dbReference>
<dbReference type="NCBIfam" id="TIGR00654">
    <property type="entry name" value="PhzF_family"/>
    <property type="match status" value="1"/>
</dbReference>
<dbReference type="AlphaFoldDB" id="A0A9D1UIN1"/>
<dbReference type="GO" id="GO:0016853">
    <property type="term" value="F:isomerase activity"/>
    <property type="evidence" value="ECO:0007669"/>
    <property type="project" value="UniProtKB-KW"/>
</dbReference>
<dbReference type="PIRSF" id="PIRSF016184">
    <property type="entry name" value="PhzC_PhzF"/>
    <property type="match status" value="1"/>
</dbReference>
<dbReference type="EMBL" id="DXGG01000222">
    <property type="protein sequence ID" value="HIW88021.1"/>
    <property type="molecule type" value="Genomic_DNA"/>
</dbReference>
<name>A0A9D1UIN1_9BACT</name>
<comment type="similarity">
    <text evidence="1">Belongs to the PhzF family.</text>
</comment>
<accession>A0A9D1UIN1</accession>
<reference evidence="4" key="2">
    <citation type="submission" date="2021-04" db="EMBL/GenBank/DDBJ databases">
        <authorList>
            <person name="Gilroy R."/>
        </authorList>
    </citation>
    <scope>NUCLEOTIDE SEQUENCE</scope>
    <source>
        <strain evidence="4">Gambia16-930</strain>
    </source>
</reference>
<comment type="caution">
    <text evidence="4">The sequence shown here is derived from an EMBL/GenBank/DDBJ whole genome shotgun (WGS) entry which is preliminary data.</text>
</comment>
<dbReference type="GO" id="GO:0005737">
    <property type="term" value="C:cytoplasm"/>
    <property type="evidence" value="ECO:0007669"/>
    <property type="project" value="TreeGrafter"/>
</dbReference>
<evidence type="ECO:0000256" key="2">
    <source>
        <dbReference type="ARBA" id="ARBA00023235"/>
    </source>
</evidence>
<dbReference type="PANTHER" id="PTHR13774:SF39">
    <property type="entry name" value="BIOSYNTHESIS PROTEIN, PUTATIVE-RELATED"/>
    <property type="match status" value="1"/>
</dbReference>
<feature type="active site" evidence="3">
    <location>
        <position position="46"/>
    </location>
</feature>
<sequence>MFNDYSIASAFSKNGSGGNKAGIVHGGFKWDTHRKISIAAELNFSETVFYYDSQKGNFKLEYFTPKGEIPLCGHATIAFFVYMLESDRIGAGHFMIETKAGMFGINVEKDGTIFMQQAKPEFLSNVPWDMLKNCFRPLIPDKTISPRIVSTGLSDILMPVATIEALTSMKANASAISSVSKQTGCVGIHAFALRSETDKEKCTAVCRNFAPLYGIEEESATGTSNCALACYLHSLGIRPEKYIFEQGRNLSCESLIEVRLETNEDEILSVKVGGKGYVLK</sequence>
<dbReference type="PANTHER" id="PTHR13774">
    <property type="entry name" value="PHENAZINE BIOSYNTHESIS PROTEIN"/>
    <property type="match status" value="1"/>
</dbReference>
<evidence type="ECO:0000313" key="5">
    <source>
        <dbReference type="Proteomes" id="UP000824267"/>
    </source>
</evidence>
<evidence type="ECO:0000256" key="1">
    <source>
        <dbReference type="ARBA" id="ARBA00008270"/>
    </source>
</evidence>